<feature type="region of interest" description="Disordered" evidence="1">
    <location>
        <begin position="37"/>
        <end position="56"/>
    </location>
</feature>
<evidence type="ECO:0000256" key="1">
    <source>
        <dbReference type="SAM" id="MobiDB-lite"/>
    </source>
</evidence>
<accession>A0AAD5BMF7</accession>
<keyword evidence="3" id="KW-1185">Reference proteome</keyword>
<sequence>MRSFMWSLSSFKRRLGSKKSSKRRKIKFVILSDDTTSKRHVKHTRKSTTDHEEAKRQLGYDSDTLLVNLKRLVVKDCQHDDLGPSRGQPSDDEEGGQTSVEASDHSDVDLSGAGKSDDDESSVKAHKDKAEKPSFFCNRRLRQAAKNKDNNIACGAVQTRAKKDNFDPDSLELTLPSVTLAIDAELLYVDSFKCKGIDIDSSVVPISFWTFQRLRDRERIEIKGGGFGKGTVKPLTSYEGVKVGLDEPSI</sequence>
<evidence type="ECO:0000313" key="3">
    <source>
        <dbReference type="Proteomes" id="UP001206925"/>
    </source>
</evidence>
<feature type="region of interest" description="Disordered" evidence="1">
    <location>
        <begin position="78"/>
        <end position="127"/>
    </location>
</feature>
<proteinExistence type="predicted"/>
<feature type="compositionally biased region" description="Basic and acidic residues" evidence="1">
    <location>
        <begin position="47"/>
        <end position="56"/>
    </location>
</feature>
<reference evidence="2" key="1">
    <citation type="submission" date="2022-06" db="EMBL/GenBank/DDBJ databases">
        <title>Uncovering the hologenomic basis of an extraordinary plant invasion.</title>
        <authorList>
            <person name="Bieker V.C."/>
            <person name="Martin M.D."/>
            <person name="Gilbert T."/>
            <person name="Hodgins K."/>
            <person name="Battlay P."/>
            <person name="Petersen B."/>
            <person name="Wilson J."/>
        </authorList>
    </citation>
    <scope>NUCLEOTIDE SEQUENCE</scope>
    <source>
        <strain evidence="2">AA19_3_7</strain>
        <tissue evidence="2">Leaf</tissue>
    </source>
</reference>
<name>A0AAD5BMF7_AMBAR</name>
<organism evidence="2 3">
    <name type="scientific">Ambrosia artemisiifolia</name>
    <name type="common">Common ragweed</name>
    <dbReference type="NCBI Taxonomy" id="4212"/>
    <lineage>
        <taxon>Eukaryota</taxon>
        <taxon>Viridiplantae</taxon>
        <taxon>Streptophyta</taxon>
        <taxon>Embryophyta</taxon>
        <taxon>Tracheophyta</taxon>
        <taxon>Spermatophyta</taxon>
        <taxon>Magnoliopsida</taxon>
        <taxon>eudicotyledons</taxon>
        <taxon>Gunneridae</taxon>
        <taxon>Pentapetalae</taxon>
        <taxon>asterids</taxon>
        <taxon>campanulids</taxon>
        <taxon>Asterales</taxon>
        <taxon>Asteraceae</taxon>
        <taxon>Asteroideae</taxon>
        <taxon>Heliantheae alliance</taxon>
        <taxon>Heliantheae</taxon>
        <taxon>Ambrosia</taxon>
    </lineage>
</organism>
<protein>
    <submittedName>
        <fullName evidence="2">Uncharacterized protein</fullName>
    </submittedName>
</protein>
<dbReference type="Proteomes" id="UP001206925">
    <property type="component" value="Unassembled WGS sequence"/>
</dbReference>
<comment type="caution">
    <text evidence="2">The sequence shown here is derived from an EMBL/GenBank/DDBJ whole genome shotgun (WGS) entry which is preliminary data.</text>
</comment>
<gene>
    <name evidence="2" type="ORF">M8C21_016698</name>
</gene>
<dbReference type="EMBL" id="JAMZMK010011769">
    <property type="protein sequence ID" value="KAI7726050.1"/>
    <property type="molecule type" value="Genomic_DNA"/>
</dbReference>
<evidence type="ECO:0000313" key="2">
    <source>
        <dbReference type="EMBL" id="KAI7726050.1"/>
    </source>
</evidence>
<dbReference type="AlphaFoldDB" id="A0AAD5BMF7"/>
<feature type="non-terminal residue" evidence="2">
    <location>
        <position position="1"/>
    </location>
</feature>